<gene>
    <name evidence="1" type="primary">fpr_1</name>
    <name evidence="1" type="ORF">BM1374165_01320</name>
</gene>
<dbReference type="Gene3D" id="3.40.50.80">
    <property type="entry name" value="Nucleotide-binding domain of ferredoxin-NADP reductase (FNR) module"/>
    <property type="match status" value="1"/>
</dbReference>
<organism evidence="1 2">
    <name type="scientific">Bartonella henselae</name>
    <name type="common">Rochalimaea henselae</name>
    <dbReference type="NCBI Taxonomy" id="38323"/>
    <lineage>
        <taxon>Bacteria</taxon>
        <taxon>Pseudomonadati</taxon>
        <taxon>Pseudomonadota</taxon>
        <taxon>Alphaproteobacteria</taxon>
        <taxon>Hyphomicrobiales</taxon>
        <taxon>Bartonellaceae</taxon>
        <taxon>Bartonella</taxon>
    </lineage>
</organism>
<reference evidence="2" key="1">
    <citation type="submission" date="2013-11" db="EMBL/GenBank/DDBJ databases">
        <title>Genome sequencing of Bartonella spp. isolated from human blood.</title>
        <authorList>
            <person name="Raoult D."/>
        </authorList>
    </citation>
    <scope>NUCLEOTIDE SEQUENCE</scope>
    <source>
        <strain evidence="2">BM1374165</strain>
    </source>
</reference>
<evidence type="ECO:0000313" key="2">
    <source>
        <dbReference type="Proteomes" id="UP000019801"/>
    </source>
</evidence>
<name>X5MGB8_BARHN</name>
<dbReference type="Proteomes" id="UP000019801">
    <property type="component" value="Chromosome I"/>
</dbReference>
<dbReference type="EMBL" id="HG969191">
    <property type="protein sequence ID" value="CDO47304.1"/>
    <property type="molecule type" value="Genomic_DNA"/>
</dbReference>
<dbReference type="PATRIC" id="fig|38323.4.peg.1400"/>
<proteinExistence type="predicted"/>
<dbReference type="STRING" id="38323.BM1374165_01320"/>
<dbReference type="AlphaFoldDB" id="X5MGB8"/>
<protein>
    <submittedName>
        <fullName evidence="1">Ferredoxin-NADP reductase</fullName>
    </submittedName>
</protein>
<dbReference type="InterPro" id="IPR039261">
    <property type="entry name" value="FNR_nucleotide-bd"/>
</dbReference>
<accession>X5MGB8</accession>
<sequence>MHYDCYGEWYFFEMTGLLKIHADEDLVMICNSMAMLKNCARMCEAFGLVEGANDDALESYIVEHTFVG</sequence>
<evidence type="ECO:0000313" key="1">
    <source>
        <dbReference type="EMBL" id="CDO47304.1"/>
    </source>
</evidence>
<dbReference type="KEGG" id="bhs:BM1374165_01320"/>